<dbReference type="Gene3D" id="3.40.30.10">
    <property type="entry name" value="Glutaredoxin"/>
    <property type="match status" value="1"/>
</dbReference>
<dbReference type="EMBL" id="JACGCM010002768">
    <property type="protein sequence ID" value="KAF6135985.1"/>
    <property type="molecule type" value="Genomic_DNA"/>
</dbReference>
<dbReference type="Proteomes" id="UP000541444">
    <property type="component" value="Unassembled WGS sequence"/>
</dbReference>
<evidence type="ECO:0000313" key="1">
    <source>
        <dbReference type="EMBL" id="KAF6135985.1"/>
    </source>
</evidence>
<name>A0A7J7L038_9MAGN</name>
<comment type="caution">
    <text evidence="1">The sequence shown here is derived from an EMBL/GenBank/DDBJ whole genome shotgun (WGS) entry which is preliminary data.</text>
</comment>
<dbReference type="CDD" id="cd00570">
    <property type="entry name" value="GST_N_family"/>
    <property type="match status" value="1"/>
</dbReference>
<dbReference type="OrthoDB" id="4062651at2759"/>
<accession>A0A7J7L038</accession>
<gene>
    <name evidence="1" type="ORF">GIB67_006877</name>
</gene>
<proteinExistence type="predicted"/>
<sequence length="90" mass="10149">SLLQKVLLTLEEKHLPYDMKLIDLANKPECFAVVNHALHRRLLHSTDSDSKQDRAEKRPSMGKVAKMLEGTVDMDVPGMPTIFYLGDNDA</sequence>
<evidence type="ECO:0000313" key="2">
    <source>
        <dbReference type="Proteomes" id="UP000541444"/>
    </source>
</evidence>
<organism evidence="1 2">
    <name type="scientific">Kingdonia uniflora</name>
    <dbReference type="NCBI Taxonomy" id="39325"/>
    <lineage>
        <taxon>Eukaryota</taxon>
        <taxon>Viridiplantae</taxon>
        <taxon>Streptophyta</taxon>
        <taxon>Embryophyta</taxon>
        <taxon>Tracheophyta</taxon>
        <taxon>Spermatophyta</taxon>
        <taxon>Magnoliopsida</taxon>
        <taxon>Ranunculales</taxon>
        <taxon>Circaeasteraceae</taxon>
        <taxon>Kingdonia</taxon>
    </lineage>
</organism>
<protein>
    <submittedName>
        <fullName evidence="1">Uncharacterized protein</fullName>
    </submittedName>
</protein>
<keyword evidence="2" id="KW-1185">Reference proteome</keyword>
<dbReference type="AlphaFoldDB" id="A0A7J7L038"/>
<feature type="non-terminal residue" evidence="1">
    <location>
        <position position="1"/>
    </location>
</feature>
<reference evidence="1 2" key="1">
    <citation type="journal article" date="2020" name="IScience">
        <title>Genome Sequencing of the Endangered Kingdonia uniflora (Circaeasteraceae, Ranunculales) Reveals Potential Mechanisms of Evolutionary Specialization.</title>
        <authorList>
            <person name="Sun Y."/>
            <person name="Deng T."/>
            <person name="Zhang A."/>
            <person name="Moore M.J."/>
            <person name="Landis J.B."/>
            <person name="Lin N."/>
            <person name="Zhang H."/>
            <person name="Zhang X."/>
            <person name="Huang J."/>
            <person name="Zhang X."/>
            <person name="Sun H."/>
            <person name="Wang H."/>
        </authorList>
    </citation>
    <scope>NUCLEOTIDE SEQUENCE [LARGE SCALE GENOMIC DNA]</scope>
    <source>
        <strain evidence="1">TB1705</strain>
        <tissue evidence="1">Leaf</tissue>
    </source>
</reference>